<keyword evidence="1" id="KW-0472">Membrane</keyword>
<keyword evidence="1" id="KW-0812">Transmembrane</keyword>
<evidence type="ECO:0000313" key="3">
    <source>
        <dbReference type="Proteomes" id="UP000254174"/>
    </source>
</evidence>
<protein>
    <submittedName>
        <fullName evidence="2">Uncharacterized protein</fullName>
    </submittedName>
</protein>
<gene>
    <name evidence="2" type="ORF">NCTC7922_02955</name>
</gene>
<reference evidence="2 3" key="1">
    <citation type="submission" date="2018-06" db="EMBL/GenBank/DDBJ databases">
        <authorList>
            <consortium name="Pathogen Informatics"/>
            <person name="Doyle S."/>
        </authorList>
    </citation>
    <scope>NUCLEOTIDE SEQUENCE [LARGE SCALE GENOMIC DNA]</scope>
    <source>
        <strain evidence="2 3">NCTC7922</strain>
    </source>
</reference>
<proteinExistence type="predicted"/>
<keyword evidence="1" id="KW-1133">Transmembrane helix</keyword>
<accession>A0A2X1PPQ5</accession>
<evidence type="ECO:0000256" key="1">
    <source>
        <dbReference type="SAM" id="Phobius"/>
    </source>
</evidence>
<evidence type="ECO:0000313" key="2">
    <source>
        <dbReference type="EMBL" id="STM16546.1"/>
    </source>
</evidence>
<organism evidence="2 3">
    <name type="scientific">Escherichia coli</name>
    <dbReference type="NCBI Taxonomy" id="562"/>
    <lineage>
        <taxon>Bacteria</taxon>
        <taxon>Pseudomonadati</taxon>
        <taxon>Pseudomonadota</taxon>
        <taxon>Gammaproteobacteria</taxon>
        <taxon>Enterobacterales</taxon>
        <taxon>Enterobacteriaceae</taxon>
        <taxon>Escherichia</taxon>
    </lineage>
</organism>
<dbReference type="Proteomes" id="UP000254174">
    <property type="component" value="Unassembled WGS sequence"/>
</dbReference>
<sequence>MTIYITELVTGLLVIAGLFIWWRVIGGFKK</sequence>
<dbReference type="AlphaFoldDB" id="A0A2X1PPQ5"/>
<dbReference type="EMBL" id="UGFC01000006">
    <property type="protein sequence ID" value="STM16546.1"/>
    <property type="molecule type" value="Genomic_DNA"/>
</dbReference>
<feature type="transmembrane region" description="Helical" evidence="1">
    <location>
        <begin position="6"/>
        <end position="25"/>
    </location>
</feature>
<name>A0A2X1PPQ5_ECOLX</name>